<dbReference type="OrthoDB" id="5145874at2759"/>
<dbReference type="EMBL" id="JAGTJQ010000002">
    <property type="protein sequence ID" value="KAH7037024.1"/>
    <property type="molecule type" value="Genomic_DNA"/>
</dbReference>
<dbReference type="Proteomes" id="UP000756346">
    <property type="component" value="Unassembled WGS sequence"/>
</dbReference>
<feature type="compositionally biased region" description="Acidic residues" evidence="1">
    <location>
        <begin position="247"/>
        <end position="276"/>
    </location>
</feature>
<reference evidence="2" key="1">
    <citation type="journal article" date="2021" name="Nat. Commun.">
        <title>Genetic determinants of endophytism in the Arabidopsis root mycobiome.</title>
        <authorList>
            <person name="Mesny F."/>
            <person name="Miyauchi S."/>
            <person name="Thiergart T."/>
            <person name="Pickel B."/>
            <person name="Atanasova L."/>
            <person name="Karlsson M."/>
            <person name="Huettel B."/>
            <person name="Barry K.W."/>
            <person name="Haridas S."/>
            <person name="Chen C."/>
            <person name="Bauer D."/>
            <person name="Andreopoulos W."/>
            <person name="Pangilinan J."/>
            <person name="LaButti K."/>
            <person name="Riley R."/>
            <person name="Lipzen A."/>
            <person name="Clum A."/>
            <person name="Drula E."/>
            <person name="Henrissat B."/>
            <person name="Kohler A."/>
            <person name="Grigoriev I.V."/>
            <person name="Martin F.M."/>
            <person name="Hacquard S."/>
        </authorList>
    </citation>
    <scope>NUCLEOTIDE SEQUENCE</scope>
    <source>
        <strain evidence="2">MPI-CAGE-CH-0230</strain>
    </source>
</reference>
<accession>A0A9P8YD39</accession>
<protein>
    <submittedName>
        <fullName evidence="2">Uncharacterized protein</fullName>
    </submittedName>
</protein>
<evidence type="ECO:0000256" key="1">
    <source>
        <dbReference type="SAM" id="MobiDB-lite"/>
    </source>
</evidence>
<keyword evidence="3" id="KW-1185">Reference proteome</keyword>
<organism evidence="2 3">
    <name type="scientific">Microdochium trichocladiopsis</name>
    <dbReference type="NCBI Taxonomy" id="1682393"/>
    <lineage>
        <taxon>Eukaryota</taxon>
        <taxon>Fungi</taxon>
        <taxon>Dikarya</taxon>
        <taxon>Ascomycota</taxon>
        <taxon>Pezizomycotina</taxon>
        <taxon>Sordariomycetes</taxon>
        <taxon>Xylariomycetidae</taxon>
        <taxon>Xylariales</taxon>
        <taxon>Microdochiaceae</taxon>
        <taxon>Microdochium</taxon>
    </lineage>
</organism>
<proteinExistence type="predicted"/>
<evidence type="ECO:0000313" key="3">
    <source>
        <dbReference type="Proteomes" id="UP000756346"/>
    </source>
</evidence>
<sequence length="355" mass="40117">MEGKPHLQLLSLPTELRQYMWAIYYREVDRPWLRYAVDVGSGIESQCEIPKALASTCKQIFEETRPFIGQHGKLDLHIVYPPYMPTQLPILPAKDLRKAINHIIFHVADISGGIAWDYDRPPKRPVKFHRFPNLTDFTVCVPTHVPIQELFLPESEQRSTQIRSTFGLDGSPGESDEYIPAAVLLDAQNTYRSLTADQKVALWKNRYSAKAFIDFCCRVGRGGWLSRVVDPGTHPLPLALEADIDTENTGDAWDTFDEDYEGSEGSERSEGEEDSDAAAQTLTEFRAVAARLRVVVECELWATARGGPHNSYTTHPIDSEPLLLRLDPRRVDILEMRPLGVEESILRSQQSKEAS</sequence>
<evidence type="ECO:0000313" key="2">
    <source>
        <dbReference type="EMBL" id="KAH7037024.1"/>
    </source>
</evidence>
<comment type="caution">
    <text evidence="2">The sequence shown here is derived from an EMBL/GenBank/DDBJ whole genome shotgun (WGS) entry which is preliminary data.</text>
</comment>
<dbReference type="GeneID" id="70182136"/>
<gene>
    <name evidence="2" type="ORF">B0I36DRAFT_313165</name>
</gene>
<dbReference type="AlphaFoldDB" id="A0A9P8YD39"/>
<name>A0A9P8YD39_9PEZI</name>
<feature type="region of interest" description="Disordered" evidence="1">
    <location>
        <begin position="247"/>
        <end position="277"/>
    </location>
</feature>
<dbReference type="RefSeq" id="XP_046016145.1">
    <property type="nucleotide sequence ID" value="XM_046152590.1"/>
</dbReference>